<protein>
    <submittedName>
        <fullName evidence="1">Retrovirus-related Pol polyprotein from transposon RE2</fullName>
    </submittedName>
</protein>
<dbReference type="EMBL" id="JACGWK010001671">
    <property type="protein sequence ID" value="KAL0284176.1"/>
    <property type="molecule type" value="Genomic_DNA"/>
</dbReference>
<dbReference type="AlphaFoldDB" id="A0AAW2IPU8"/>
<dbReference type="PANTHER" id="PTHR11439:SF455">
    <property type="entry name" value="RLK (RECEPTOR-LIKE PROTEIN KINASE) 8, PUTATIVE-RELATED"/>
    <property type="match status" value="1"/>
</dbReference>
<reference evidence="1" key="2">
    <citation type="journal article" date="2024" name="Plant">
        <title>Genomic evolution and insights into agronomic trait innovations of Sesamum species.</title>
        <authorList>
            <person name="Miao H."/>
            <person name="Wang L."/>
            <person name="Qu L."/>
            <person name="Liu H."/>
            <person name="Sun Y."/>
            <person name="Le M."/>
            <person name="Wang Q."/>
            <person name="Wei S."/>
            <person name="Zheng Y."/>
            <person name="Lin W."/>
            <person name="Duan Y."/>
            <person name="Cao H."/>
            <person name="Xiong S."/>
            <person name="Wang X."/>
            <person name="Wei L."/>
            <person name="Li C."/>
            <person name="Ma Q."/>
            <person name="Ju M."/>
            <person name="Zhao R."/>
            <person name="Li G."/>
            <person name="Mu C."/>
            <person name="Tian Q."/>
            <person name="Mei H."/>
            <person name="Zhang T."/>
            <person name="Gao T."/>
            <person name="Zhang H."/>
        </authorList>
    </citation>
    <scope>NUCLEOTIDE SEQUENCE</scope>
    <source>
        <strain evidence="1">G01</strain>
    </source>
</reference>
<organism evidence="1">
    <name type="scientific">Sesamum angustifolium</name>
    <dbReference type="NCBI Taxonomy" id="2727405"/>
    <lineage>
        <taxon>Eukaryota</taxon>
        <taxon>Viridiplantae</taxon>
        <taxon>Streptophyta</taxon>
        <taxon>Embryophyta</taxon>
        <taxon>Tracheophyta</taxon>
        <taxon>Spermatophyta</taxon>
        <taxon>Magnoliopsida</taxon>
        <taxon>eudicotyledons</taxon>
        <taxon>Gunneridae</taxon>
        <taxon>Pentapetalae</taxon>
        <taxon>asterids</taxon>
        <taxon>lamiids</taxon>
        <taxon>Lamiales</taxon>
        <taxon>Pedaliaceae</taxon>
        <taxon>Sesamum</taxon>
    </lineage>
</organism>
<dbReference type="CDD" id="cd09272">
    <property type="entry name" value="RNase_HI_RT_Ty1"/>
    <property type="match status" value="1"/>
</dbReference>
<gene>
    <name evidence="1" type="ORF">Sangu_2842500</name>
</gene>
<accession>A0AAW2IPU8</accession>
<reference evidence="1" key="1">
    <citation type="submission" date="2020-06" db="EMBL/GenBank/DDBJ databases">
        <authorList>
            <person name="Li T."/>
            <person name="Hu X."/>
            <person name="Zhang T."/>
            <person name="Song X."/>
            <person name="Zhang H."/>
            <person name="Dai N."/>
            <person name="Sheng W."/>
            <person name="Hou X."/>
            <person name="Wei L."/>
        </authorList>
    </citation>
    <scope>NUCLEOTIDE SEQUENCE</scope>
    <source>
        <strain evidence="1">G01</strain>
        <tissue evidence="1">Leaf</tissue>
    </source>
</reference>
<dbReference type="PANTHER" id="PTHR11439">
    <property type="entry name" value="GAG-POL-RELATED RETROTRANSPOSON"/>
    <property type="match status" value="1"/>
</dbReference>
<comment type="caution">
    <text evidence="1">The sequence shown here is derived from an EMBL/GenBank/DDBJ whole genome shotgun (WGS) entry which is preliminary data.</text>
</comment>
<sequence>SPDADWVGSLPRRPDDKRSTGGYLVFFGDSLISWSSKKEHVVARSSAESEYRSLAHTASELVWLRSLLTELSLFSRQPSTIWCDNVSAASLALAQALSS</sequence>
<feature type="non-terminal residue" evidence="1">
    <location>
        <position position="1"/>
    </location>
</feature>
<name>A0AAW2IPU8_9LAMI</name>
<evidence type="ECO:0000313" key="1">
    <source>
        <dbReference type="EMBL" id="KAL0284176.1"/>
    </source>
</evidence>
<proteinExistence type="predicted"/>